<dbReference type="AlphaFoldDB" id="A0A645EHG2"/>
<evidence type="ECO:0000313" key="2">
    <source>
        <dbReference type="EMBL" id="MPN01371.1"/>
    </source>
</evidence>
<feature type="region of interest" description="Disordered" evidence="1">
    <location>
        <begin position="1"/>
        <end position="53"/>
    </location>
</feature>
<name>A0A645EHG2_9ZZZZ</name>
<organism evidence="2">
    <name type="scientific">bioreactor metagenome</name>
    <dbReference type="NCBI Taxonomy" id="1076179"/>
    <lineage>
        <taxon>unclassified sequences</taxon>
        <taxon>metagenomes</taxon>
        <taxon>ecological metagenomes</taxon>
    </lineage>
</organism>
<dbReference type="EMBL" id="VSSQ01047391">
    <property type="protein sequence ID" value="MPN01371.1"/>
    <property type="molecule type" value="Genomic_DNA"/>
</dbReference>
<gene>
    <name evidence="2" type="ORF">SDC9_148580</name>
</gene>
<evidence type="ECO:0000256" key="1">
    <source>
        <dbReference type="SAM" id="MobiDB-lite"/>
    </source>
</evidence>
<accession>A0A645EHG2</accession>
<sequence>MVQPGPEKQKLQCSGGHSDHTPDDIAAFDINGNSEGKGNRNDGTAHGYPDAVN</sequence>
<comment type="caution">
    <text evidence="2">The sequence shown here is derived from an EMBL/GenBank/DDBJ whole genome shotgun (WGS) entry which is preliminary data.</text>
</comment>
<protein>
    <submittedName>
        <fullName evidence="2">Uncharacterized protein</fullName>
    </submittedName>
</protein>
<proteinExistence type="predicted"/>
<reference evidence="2" key="1">
    <citation type="submission" date="2019-08" db="EMBL/GenBank/DDBJ databases">
        <authorList>
            <person name="Kucharzyk K."/>
            <person name="Murdoch R.W."/>
            <person name="Higgins S."/>
            <person name="Loffler F."/>
        </authorList>
    </citation>
    <scope>NUCLEOTIDE SEQUENCE</scope>
</reference>